<dbReference type="Proteomes" id="UP001152795">
    <property type="component" value="Unassembled WGS sequence"/>
</dbReference>
<gene>
    <name evidence="2" type="ORF">PACLA_8A028167</name>
</gene>
<accession>A0A7D9E254</accession>
<feature type="non-terminal residue" evidence="2">
    <location>
        <position position="1"/>
    </location>
</feature>
<organism evidence="2 3">
    <name type="scientific">Paramuricea clavata</name>
    <name type="common">Red gorgonian</name>
    <name type="synonym">Violescent sea-whip</name>
    <dbReference type="NCBI Taxonomy" id="317549"/>
    <lineage>
        <taxon>Eukaryota</taxon>
        <taxon>Metazoa</taxon>
        <taxon>Cnidaria</taxon>
        <taxon>Anthozoa</taxon>
        <taxon>Octocorallia</taxon>
        <taxon>Malacalcyonacea</taxon>
        <taxon>Plexauridae</taxon>
        <taxon>Paramuricea</taxon>
    </lineage>
</organism>
<sequence>RIKGMPDEIVEPDDYANKSTCDERFRYLTTRLKHFWKRWRREYLVNLREYHKLRADDHGVAKVNVGDVVTVFEEDVKRNKWKLGVVEGLIKGKDVVVRGAKLRVITSGAAAKMSRAYERLIMMQISIEGKQSNVWNNGSQRNLSASLIACV</sequence>
<evidence type="ECO:0000259" key="1">
    <source>
        <dbReference type="Pfam" id="PF18701"/>
    </source>
</evidence>
<keyword evidence="3" id="KW-1185">Reference proteome</keyword>
<dbReference type="OrthoDB" id="5987366at2759"/>
<evidence type="ECO:0000313" key="2">
    <source>
        <dbReference type="EMBL" id="CAB3999832.1"/>
    </source>
</evidence>
<dbReference type="Pfam" id="PF18701">
    <property type="entry name" value="DUF5641"/>
    <property type="match status" value="1"/>
</dbReference>
<reference evidence="2" key="1">
    <citation type="submission" date="2020-04" db="EMBL/GenBank/DDBJ databases">
        <authorList>
            <person name="Alioto T."/>
            <person name="Alioto T."/>
            <person name="Gomez Garrido J."/>
        </authorList>
    </citation>
    <scope>NUCLEOTIDE SEQUENCE</scope>
    <source>
        <strain evidence="2">A484AB</strain>
    </source>
</reference>
<protein>
    <recommendedName>
        <fullName evidence="1">DUF5641 domain-containing protein</fullName>
    </recommendedName>
</protein>
<dbReference type="AlphaFoldDB" id="A0A7D9E254"/>
<dbReference type="PANTHER" id="PTHR47331:SF5">
    <property type="entry name" value="RIBONUCLEASE H"/>
    <property type="match status" value="1"/>
</dbReference>
<proteinExistence type="predicted"/>
<name>A0A7D9E254_PARCT</name>
<dbReference type="PANTHER" id="PTHR47331">
    <property type="entry name" value="PHD-TYPE DOMAIN-CONTAINING PROTEIN"/>
    <property type="match status" value="1"/>
</dbReference>
<feature type="domain" description="DUF5641" evidence="1">
    <location>
        <begin position="24"/>
        <end position="121"/>
    </location>
</feature>
<evidence type="ECO:0000313" key="3">
    <source>
        <dbReference type="Proteomes" id="UP001152795"/>
    </source>
</evidence>
<dbReference type="InterPro" id="IPR040676">
    <property type="entry name" value="DUF5641"/>
</dbReference>
<comment type="caution">
    <text evidence="2">The sequence shown here is derived from an EMBL/GenBank/DDBJ whole genome shotgun (WGS) entry which is preliminary data.</text>
</comment>
<dbReference type="EMBL" id="CACRXK020003681">
    <property type="protein sequence ID" value="CAB3999832.1"/>
    <property type="molecule type" value="Genomic_DNA"/>
</dbReference>